<sequence>MSAVLNLSNEVVKMRADVKRIKVLLIRKLTRQISVLQKKKGKEGELEKYRGRVVRLQEEIHTLKALVPDQVTKAALKKDISFQEVCRGKGVSLHDRATARIATHPQFNKKIQSIKAVIKAFKKERMNAKRENNIEDALLKNSISENSKASSEASCVPEEIIKMRKVAKRARVVILGKMAEELASLKKKKSEDSGETQSQERAAGILKEMQALRNLKPDQVITRALQENTEFEKTLLDPQADPMDRAIAHIVIHSKFIKKLQKVKEEKEKTKEKKSDKVDMMQSKNEDLESENEEDGDSEEEEEDDDDDDDDDNNESEVDNVIKGEKGNFKSGFVSSKCADPVFVMPPSRNDDMVPDISPSEIQSSPGQSSSAPVIQQSHGKCSSTPGIQASPDITPVIKQSPENSSTAKQKSSSASASQRYPEKSLIAPAIQRSHEMPCALAIQGSPERCSSTPIIQQSPEKSSNVPQKSSNAPVIQRSPIKISTKSPEEFSTATQKSSSSPDFQRSVKCFSAPNIQSSELFITGCKTEAKKKLKKADQEIKTPSKSQKKQDVPLTNRLETEKVEEESDLSDEEEEKEYFDDSTEERFHKQSSQSEDDDVDDFFLGKVSKFRKRKTNKGKVEEKKREIQNPDEKITGKRQEIGLGKMESVFCSTLSKSVICSQKEKYSSQSEDPKLHRFEKQSKSPVGRGKGFQSKESELDSDRKIGLFEPNKPTFKAVGQRRAEPLGAGRGRSQLQRRQNQNPKGTAGKMVNPLQDLHPSWEASRKRKEQQAQITVFKGKKIRFDDD</sequence>
<feature type="region of interest" description="Disordered" evidence="2">
    <location>
        <begin position="661"/>
        <end position="788"/>
    </location>
</feature>
<feature type="region of interest" description="Disordered" evidence="2">
    <location>
        <begin position="263"/>
        <end position="506"/>
    </location>
</feature>
<feature type="compositionally biased region" description="Basic and acidic residues" evidence="2">
    <location>
        <begin position="263"/>
        <end position="287"/>
    </location>
</feature>
<evidence type="ECO:0000256" key="2">
    <source>
        <dbReference type="SAM" id="MobiDB-lite"/>
    </source>
</evidence>
<feature type="compositionally biased region" description="Polar residues" evidence="2">
    <location>
        <begin position="734"/>
        <end position="745"/>
    </location>
</feature>
<comment type="caution">
    <text evidence="3">The sequence shown here is derived from an EMBL/GenBank/DDBJ whole genome shotgun (WGS) entry which is preliminary data.</text>
</comment>
<feature type="compositionally biased region" description="Basic and acidic residues" evidence="2">
    <location>
        <begin position="694"/>
        <end position="707"/>
    </location>
</feature>
<feature type="compositionally biased region" description="Polar residues" evidence="2">
    <location>
        <begin position="449"/>
        <end position="474"/>
    </location>
</feature>
<gene>
    <name evidence="3" type="ORF">DNTS_004968</name>
</gene>
<dbReference type="EMBL" id="SRMA01025739">
    <property type="protein sequence ID" value="TRY91528.1"/>
    <property type="molecule type" value="Genomic_DNA"/>
</dbReference>
<reference evidence="3 4" key="1">
    <citation type="journal article" date="2019" name="Sci. Data">
        <title>Hybrid genome assembly and annotation of Danionella translucida.</title>
        <authorList>
            <person name="Kadobianskyi M."/>
            <person name="Schulze L."/>
            <person name="Schuelke M."/>
            <person name="Judkewitz B."/>
        </authorList>
    </citation>
    <scope>NUCLEOTIDE SEQUENCE [LARGE SCALE GENOMIC DNA]</scope>
    <source>
        <strain evidence="3 4">Bolton</strain>
    </source>
</reference>
<dbReference type="Proteomes" id="UP000316079">
    <property type="component" value="Unassembled WGS sequence"/>
</dbReference>
<dbReference type="PANTHER" id="PTHR23325">
    <property type="entry name" value="SERUM RESPONSE FACTOR-BINDING"/>
    <property type="match status" value="1"/>
</dbReference>
<dbReference type="GO" id="GO:0030686">
    <property type="term" value="C:90S preribosome"/>
    <property type="evidence" value="ECO:0007669"/>
    <property type="project" value="TreeGrafter"/>
</dbReference>
<organism evidence="3 4">
    <name type="scientific">Danionella cerebrum</name>
    <dbReference type="NCBI Taxonomy" id="2873325"/>
    <lineage>
        <taxon>Eukaryota</taxon>
        <taxon>Metazoa</taxon>
        <taxon>Chordata</taxon>
        <taxon>Craniata</taxon>
        <taxon>Vertebrata</taxon>
        <taxon>Euteleostomi</taxon>
        <taxon>Actinopterygii</taxon>
        <taxon>Neopterygii</taxon>
        <taxon>Teleostei</taxon>
        <taxon>Ostariophysi</taxon>
        <taxon>Cypriniformes</taxon>
        <taxon>Danionidae</taxon>
        <taxon>Danioninae</taxon>
        <taxon>Danionella</taxon>
    </lineage>
</organism>
<evidence type="ECO:0000313" key="4">
    <source>
        <dbReference type="Proteomes" id="UP000316079"/>
    </source>
</evidence>
<feature type="compositionally biased region" description="Polar residues" evidence="2">
    <location>
        <begin position="372"/>
        <end position="388"/>
    </location>
</feature>
<accession>A0A553QP81</accession>
<feature type="compositionally biased region" description="Acidic residues" evidence="2">
    <location>
        <begin position="563"/>
        <end position="584"/>
    </location>
</feature>
<dbReference type="GO" id="GO:0005634">
    <property type="term" value="C:nucleus"/>
    <property type="evidence" value="ECO:0007669"/>
    <property type="project" value="TreeGrafter"/>
</dbReference>
<dbReference type="EMBL" id="SRMA01025739">
    <property type="protein sequence ID" value="TRY91529.1"/>
    <property type="molecule type" value="Genomic_DNA"/>
</dbReference>
<feature type="region of interest" description="Disordered" evidence="2">
    <location>
        <begin position="533"/>
        <end position="640"/>
    </location>
</feature>
<keyword evidence="1" id="KW-0175">Coiled coil</keyword>
<keyword evidence="4" id="KW-1185">Reference proteome</keyword>
<feature type="compositionally biased region" description="Basic and acidic residues" evidence="2">
    <location>
        <begin position="619"/>
        <end position="640"/>
    </location>
</feature>
<proteinExistence type="predicted"/>
<dbReference type="OrthoDB" id="3364872at2759"/>
<feature type="compositionally biased region" description="Acidic residues" evidence="2">
    <location>
        <begin position="288"/>
        <end position="318"/>
    </location>
</feature>
<dbReference type="GO" id="GO:0030490">
    <property type="term" value="P:maturation of SSU-rRNA"/>
    <property type="evidence" value="ECO:0007669"/>
    <property type="project" value="TreeGrafter"/>
</dbReference>
<feature type="compositionally biased region" description="Basic and acidic residues" evidence="2">
    <location>
        <begin position="533"/>
        <end position="543"/>
    </location>
</feature>
<name>A0A553QP81_9TELE</name>
<feature type="coiled-coil region" evidence="1">
    <location>
        <begin position="39"/>
        <end position="66"/>
    </location>
</feature>
<dbReference type="PANTHER" id="PTHR23325:SF1">
    <property type="entry name" value="SERUM RESPONSE FACTOR-BINDING PROTEIN 1"/>
    <property type="match status" value="1"/>
</dbReference>
<evidence type="ECO:0000256" key="1">
    <source>
        <dbReference type="SAM" id="Coils"/>
    </source>
</evidence>
<dbReference type="AlphaFoldDB" id="A0A553QP81"/>
<feature type="compositionally biased region" description="Basic residues" evidence="2">
    <location>
        <begin position="609"/>
        <end position="618"/>
    </location>
</feature>
<reference evidence="3" key="2">
    <citation type="submission" date="2019-04" db="EMBL/GenBank/DDBJ databases">
        <authorList>
            <person name="Kadobianskyi M."/>
            <person name="Schulze L."/>
            <person name="Schuelke M."/>
            <person name="Judkewitz B."/>
        </authorList>
    </citation>
    <scope>NUCLEOTIDE SEQUENCE</scope>
    <source>
        <strain evidence="3">Bolton</strain>
        <tissue evidence="3">Whole-body</tissue>
    </source>
</reference>
<feature type="compositionally biased region" description="Basic and acidic residues" evidence="2">
    <location>
        <begin position="663"/>
        <end position="683"/>
    </location>
</feature>
<dbReference type="InterPro" id="IPR037393">
    <property type="entry name" value="Bud22/SRFB1"/>
</dbReference>
<feature type="compositionally biased region" description="Polar residues" evidence="2">
    <location>
        <begin position="482"/>
        <end position="504"/>
    </location>
</feature>
<evidence type="ECO:0000313" key="3">
    <source>
        <dbReference type="EMBL" id="TRY91528.1"/>
    </source>
</evidence>
<feature type="compositionally biased region" description="Low complexity" evidence="2">
    <location>
        <begin position="405"/>
        <end position="419"/>
    </location>
</feature>
<feature type="compositionally biased region" description="Low complexity" evidence="2">
    <location>
        <begin position="357"/>
        <end position="371"/>
    </location>
</feature>
<dbReference type="SMR" id="A0A553QP81"/>
<protein>
    <submittedName>
        <fullName evidence="3">Uncharacterized protein</fullName>
    </submittedName>
</protein>
<dbReference type="STRING" id="623744.A0A553QP81"/>